<dbReference type="InterPro" id="IPR045464">
    <property type="entry name" value="Hrt3/FBXO9_C"/>
</dbReference>
<evidence type="ECO:0000256" key="1">
    <source>
        <dbReference type="ARBA" id="ARBA00022786"/>
    </source>
</evidence>
<comment type="caution">
    <text evidence="4">The sequence shown here is derived from an EMBL/GenBank/DDBJ whole genome shotgun (WGS) entry which is preliminary data.</text>
</comment>
<keyword evidence="5" id="KW-1185">Reference proteome</keyword>
<sequence>MEDELERFRLSWRQSLQHAPRSGPASDRPARNTAAKTAVDEEAAAPSQVITEPETSIEPVETPVEQPELSALELYEKGIERERQGALKDALNYYRKAYKLDSGVDGVFRDAYRAGLTIDTPDVANASLEETGYAKFVQTRPDYDHKTSSTEGMDEVLSLMSRMRMPIETETERLSISDLPDEVLKNIIHVCINEDSTSFTSISLTCQKFCLIAQERSIWKDLCTMTYMEQAYDDAGFEVGKSAEKSWQDRMDMEVQAYGDDWQRMFIERPRIRFSGVYIATCHYTRPGQRDGSIYNIVHLVTYFRYLRFYPDGCCLCLLTPTEPAEVVHQVHKASKLKGLQRGRWQINAAGEIAIEASGPASYRPAEQACVESLLRHTPTVW</sequence>
<dbReference type="Pfam" id="PF19270">
    <property type="entry name" value="FBO_C"/>
    <property type="match status" value="1"/>
</dbReference>
<dbReference type="STRING" id="56484.A0A1Y2FSP0"/>
<proteinExistence type="predicted"/>
<dbReference type="CDD" id="cd22089">
    <property type="entry name" value="F-box_FBXO9"/>
    <property type="match status" value="1"/>
</dbReference>
<feature type="domain" description="F-box" evidence="3">
    <location>
        <begin position="173"/>
        <end position="222"/>
    </location>
</feature>
<dbReference type="GO" id="GO:0019005">
    <property type="term" value="C:SCF ubiquitin ligase complex"/>
    <property type="evidence" value="ECO:0007669"/>
    <property type="project" value="TreeGrafter"/>
</dbReference>
<evidence type="ECO:0000313" key="4">
    <source>
        <dbReference type="EMBL" id="ORY87021.1"/>
    </source>
</evidence>
<name>A0A1Y2FSP0_PROLT</name>
<dbReference type="OMA" id="SWSQVFQ"/>
<organism evidence="4 5">
    <name type="scientific">Protomyces lactucae-debilis</name>
    <dbReference type="NCBI Taxonomy" id="2754530"/>
    <lineage>
        <taxon>Eukaryota</taxon>
        <taxon>Fungi</taxon>
        <taxon>Dikarya</taxon>
        <taxon>Ascomycota</taxon>
        <taxon>Taphrinomycotina</taxon>
        <taxon>Taphrinomycetes</taxon>
        <taxon>Taphrinales</taxon>
        <taxon>Protomycetaceae</taxon>
        <taxon>Protomyces</taxon>
    </lineage>
</organism>
<reference evidence="4 5" key="1">
    <citation type="submission" date="2016-07" db="EMBL/GenBank/DDBJ databases">
        <title>Pervasive Adenine N6-methylation of Active Genes in Fungi.</title>
        <authorList>
            <consortium name="DOE Joint Genome Institute"/>
            <person name="Mondo S.J."/>
            <person name="Dannebaum R.O."/>
            <person name="Kuo R.C."/>
            <person name="Labutti K."/>
            <person name="Haridas S."/>
            <person name="Kuo A."/>
            <person name="Salamov A."/>
            <person name="Ahrendt S.R."/>
            <person name="Lipzen A."/>
            <person name="Sullivan W."/>
            <person name="Andreopoulos W.B."/>
            <person name="Clum A."/>
            <person name="Lindquist E."/>
            <person name="Daum C."/>
            <person name="Ramamoorthy G.K."/>
            <person name="Gryganskyi A."/>
            <person name="Culley D."/>
            <person name="Magnuson J.K."/>
            <person name="James T.Y."/>
            <person name="O'Malley M.A."/>
            <person name="Stajich J.E."/>
            <person name="Spatafora J.W."/>
            <person name="Visel A."/>
            <person name="Grigoriev I.V."/>
        </authorList>
    </citation>
    <scope>NUCLEOTIDE SEQUENCE [LARGE SCALE GENOMIC DNA]</scope>
    <source>
        <strain evidence="4 5">12-1054</strain>
    </source>
</reference>
<dbReference type="PANTHER" id="PTHR12874:SF9">
    <property type="entry name" value="F-BOX ONLY PROTEIN 48"/>
    <property type="match status" value="1"/>
</dbReference>
<dbReference type="InterPro" id="IPR036047">
    <property type="entry name" value="F-box-like_dom_sf"/>
</dbReference>
<evidence type="ECO:0000259" key="3">
    <source>
        <dbReference type="PROSITE" id="PS50181"/>
    </source>
</evidence>
<dbReference type="Proteomes" id="UP000193685">
    <property type="component" value="Unassembled WGS sequence"/>
</dbReference>
<feature type="region of interest" description="Disordered" evidence="2">
    <location>
        <begin position="14"/>
        <end position="65"/>
    </location>
</feature>
<dbReference type="RefSeq" id="XP_040727877.1">
    <property type="nucleotide sequence ID" value="XM_040870905.1"/>
</dbReference>
<dbReference type="Gene3D" id="1.20.1280.50">
    <property type="match status" value="1"/>
</dbReference>
<dbReference type="AlphaFoldDB" id="A0A1Y2FSP0"/>
<evidence type="ECO:0000313" key="5">
    <source>
        <dbReference type="Proteomes" id="UP000193685"/>
    </source>
</evidence>
<dbReference type="GeneID" id="63787504"/>
<keyword evidence="1" id="KW-0833">Ubl conjugation pathway</keyword>
<dbReference type="GO" id="GO:0005737">
    <property type="term" value="C:cytoplasm"/>
    <property type="evidence" value="ECO:0007669"/>
    <property type="project" value="TreeGrafter"/>
</dbReference>
<protein>
    <recommendedName>
        <fullName evidence="3">F-box domain-containing protein</fullName>
    </recommendedName>
</protein>
<evidence type="ECO:0000256" key="2">
    <source>
        <dbReference type="SAM" id="MobiDB-lite"/>
    </source>
</evidence>
<gene>
    <name evidence="4" type="ORF">BCR37DRAFT_390739</name>
</gene>
<accession>A0A1Y2FSP0</accession>
<dbReference type="SUPFAM" id="SSF81383">
    <property type="entry name" value="F-box domain"/>
    <property type="match status" value="1"/>
</dbReference>
<dbReference type="InterPro" id="IPR001810">
    <property type="entry name" value="F-box_dom"/>
</dbReference>
<dbReference type="PROSITE" id="PS50181">
    <property type="entry name" value="FBOX"/>
    <property type="match status" value="1"/>
</dbReference>
<dbReference type="PANTHER" id="PTHR12874">
    <property type="entry name" value="F-BOX ONLY PROTEIN 48-RELATED"/>
    <property type="match status" value="1"/>
</dbReference>
<dbReference type="GO" id="GO:0031146">
    <property type="term" value="P:SCF-dependent proteasomal ubiquitin-dependent protein catabolic process"/>
    <property type="evidence" value="ECO:0007669"/>
    <property type="project" value="TreeGrafter"/>
</dbReference>
<dbReference type="OrthoDB" id="2117972at2759"/>
<dbReference type="EMBL" id="MCFI01000002">
    <property type="protein sequence ID" value="ORY87021.1"/>
    <property type="molecule type" value="Genomic_DNA"/>
</dbReference>